<dbReference type="EMBL" id="UFYI01000007">
    <property type="protein sequence ID" value="STD25263.1"/>
    <property type="molecule type" value="Genomic_DNA"/>
</dbReference>
<dbReference type="Proteomes" id="UP000255163">
    <property type="component" value="Unassembled WGS sequence"/>
</dbReference>
<gene>
    <name evidence="1" type="ORF">NCTC12123_04889</name>
</gene>
<sequence length="57" mass="6458">MCRPIMPMTCPSLLRKLVAHVAILQIGKKPGVERLMVELCLLQFADQGIDNLRIVRQ</sequence>
<reference evidence="1 2" key="1">
    <citation type="submission" date="2018-06" db="EMBL/GenBank/DDBJ databases">
        <authorList>
            <consortium name="Pathogen Informatics"/>
            <person name="Doyle S."/>
        </authorList>
    </citation>
    <scope>NUCLEOTIDE SEQUENCE [LARGE SCALE GENOMIC DNA]</scope>
    <source>
        <strain evidence="1 2">NCTC12123</strain>
    </source>
</reference>
<proteinExistence type="predicted"/>
<accession>A0A376FKR5</accession>
<protein>
    <submittedName>
        <fullName evidence="1">Uncharacterized protein</fullName>
    </submittedName>
</protein>
<organism evidence="1 2">
    <name type="scientific">Enterobacter asburiae</name>
    <dbReference type="NCBI Taxonomy" id="61645"/>
    <lineage>
        <taxon>Bacteria</taxon>
        <taxon>Pseudomonadati</taxon>
        <taxon>Pseudomonadota</taxon>
        <taxon>Gammaproteobacteria</taxon>
        <taxon>Enterobacterales</taxon>
        <taxon>Enterobacteriaceae</taxon>
        <taxon>Enterobacter</taxon>
        <taxon>Enterobacter cloacae complex</taxon>
    </lineage>
</organism>
<dbReference type="AlphaFoldDB" id="A0A376FKR5"/>
<evidence type="ECO:0000313" key="1">
    <source>
        <dbReference type="EMBL" id="STD25263.1"/>
    </source>
</evidence>
<evidence type="ECO:0000313" key="2">
    <source>
        <dbReference type="Proteomes" id="UP000255163"/>
    </source>
</evidence>
<name>A0A376FKR5_ENTAS</name>